<dbReference type="HOGENOM" id="CLU_184433_0_0_5"/>
<reference evidence="1 2" key="1">
    <citation type="journal article" date="2014" name="PLoS ONE">
        <title>Genome Information of Methylobacterium oryzae, a Plant-Probiotic Methylotroph in the Phyllosphere.</title>
        <authorList>
            <person name="Kwak M.J."/>
            <person name="Jeong H."/>
            <person name="Madhaiyan M."/>
            <person name="Lee Y."/>
            <person name="Sa T.M."/>
            <person name="Oh T.K."/>
            <person name="Kim J.F."/>
        </authorList>
    </citation>
    <scope>NUCLEOTIDE SEQUENCE [LARGE SCALE GENOMIC DNA]</scope>
    <source>
        <strain evidence="1 2">CBMB20</strain>
    </source>
</reference>
<dbReference type="AlphaFoldDB" id="A0A089NQU2"/>
<proteinExistence type="predicted"/>
<evidence type="ECO:0000313" key="2">
    <source>
        <dbReference type="Proteomes" id="UP000029492"/>
    </source>
</evidence>
<gene>
    <name evidence="1" type="ORF">MOC_0478</name>
</gene>
<accession>A0A089NQU2</accession>
<evidence type="ECO:0000313" key="1">
    <source>
        <dbReference type="EMBL" id="AIQ88233.1"/>
    </source>
</evidence>
<dbReference type="EMBL" id="CP003811">
    <property type="protein sequence ID" value="AIQ88233.1"/>
    <property type="molecule type" value="Genomic_DNA"/>
</dbReference>
<name>A0A089NQU2_9HYPH</name>
<sequence>MASIREIADTLKEIAAPGMKPKAIRSAIRERHPEASKKEIVRAAFYAVTEASAASDGATAELHDFVLAERIAEDNADVVLKVSKRKKKKRSSDALERSPAH</sequence>
<organism evidence="1 2">
    <name type="scientific">Methylobacterium oryzae CBMB20</name>
    <dbReference type="NCBI Taxonomy" id="693986"/>
    <lineage>
        <taxon>Bacteria</taxon>
        <taxon>Pseudomonadati</taxon>
        <taxon>Pseudomonadota</taxon>
        <taxon>Alphaproteobacteria</taxon>
        <taxon>Hyphomicrobiales</taxon>
        <taxon>Methylobacteriaceae</taxon>
        <taxon>Methylobacterium</taxon>
    </lineage>
</organism>
<dbReference type="eggNOG" id="ENOG503109E">
    <property type="taxonomic scope" value="Bacteria"/>
</dbReference>
<keyword evidence="2" id="KW-1185">Reference proteome</keyword>
<dbReference type="KEGG" id="mor:MOC_0478"/>
<protein>
    <submittedName>
        <fullName evidence="1">Protein of unassigned function</fullName>
    </submittedName>
</protein>
<dbReference type="RefSeq" id="WP_043760684.1">
    <property type="nucleotide sequence ID" value="NZ_CP003811.1"/>
</dbReference>
<dbReference type="Proteomes" id="UP000029492">
    <property type="component" value="Chromosome"/>
</dbReference>